<feature type="coiled-coil region" evidence="1">
    <location>
        <begin position="102"/>
        <end position="129"/>
    </location>
</feature>
<accession>A0A7S0ZZJ7</accession>
<dbReference type="EMBL" id="HBFQ01017122">
    <property type="protein sequence ID" value="CAD8837556.1"/>
    <property type="molecule type" value="Transcribed_RNA"/>
</dbReference>
<keyword evidence="1" id="KW-0175">Coiled coil</keyword>
<reference evidence="2" key="1">
    <citation type="submission" date="2021-01" db="EMBL/GenBank/DDBJ databases">
        <authorList>
            <person name="Corre E."/>
            <person name="Pelletier E."/>
            <person name="Niang G."/>
            <person name="Scheremetjew M."/>
            <person name="Finn R."/>
            <person name="Kale V."/>
            <person name="Holt S."/>
            <person name="Cochrane G."/>
            <person name="Meng A."/>
            <person name="Brown T."/>
            <person name="Cohen L."/>
        </authorList>
    </citation>
    <scope>NUCLEOTIDE SEQUENCE</scope>
</reference>
<evidence type="ECO:0000313" key="2">
    <source>
        <dbReference type="EMBL" id="CAD8837556.1"/>
    </source>
</evidence>
<organism evidence="2">
    <name type="scientific">Noctiluca scintillans</name>
    <name type="common">Sea sparkle</name>
    <name type="synonym">Red tide dinoflagellate</name>
    <dbReference type="NCBI Taxonomy" id="2966"/>
    <lineage>
        <taxon>Eukaryota</taxon>
        <taxon>Sar</taxon>
        <taxon>Alveolata</taxon>
        <taxon>Dinophyceae</taxon>
        <taxon>Noctilucales</taxon>
        <taxon>Noctilucaceae</taxon>
        <taxon>Noctiluca</taxon>
    </lineage>
</organism>
<evidence type="ECO:0000256" key="1">
    <source>
        <dbReference type="SAM" id="Coils"/>
    </source>
</evidence>
<feature type="coiled-coil region" evidence="1">
    <location>
        <begin position="5"/>
        <end position="52"/>
    </location>
</feature>
<protein>
    <submittedName>
        <fullName evidence="2">Uncharacterized protein</fullName>
    </submittedName>
</protein>
<proteinExistence type="predicted"/>
<name>A0A7S0ZZJ7_NOCSC</name>
<gene>
    <name evidence="2" type="ORF">NSCI0253_LOCUS11904</name>
</gene>
<sequence>MLAKLDEAQQQLNTFAGVRKEFEQRGEVKKVLEDLTKRLSSAEDEVDKAVLTATPFGGDGIEWVKETEASLSKAQTVLTQTSRMIEAKLKLSGGRGALYNGSKELDNRAKAAQDRLDEARETVKEAQNQALAEALHFEVSEKATLVETEVQKMLESEIMLSSEDIAGDEFGHYLDDAEKIVKTAEAVFADAHLFLGKKMVEVTRNVEGPLGQVKEELEIQQQNLEENKVRLKDFKVLMGQRKLSRALEDVEVATSTAEEHIDAISETVRILTDSSAAIDMGTDGIKATMVQATAKEKEAQLAISAARKCLLQKTGELRRLPGGAQDPNVAKLQERVNKLQPEVLRLRGALKDAEARAWAKLQLTDLVKQWDAVKDAVAKVSLATTQLFDEDVSDATVQSAEQEISAAQVLAADTLKGVLAKLQSAKEVTVVKELQDLEEKLGLTKMNLLSSAQQVELQREFLSLSAQITVLAEKVQEADSAVQFAVEAEVALAQSEETAEIAFIASLVIEYDRCADGARQLLGDVRDCVAQHANDLQRFTGAAASASATTLQGFQQRVDKGVLKLEDLEKSTAEKKRAAQMLILAEKVTAAEASSNKFALAVSGYSSKTGGEGAQEEVFSEVSALKVEAEEAVGFARKSVVEQLKQVVNYTAAQRATVTQELTTLRARSEKCFAEVTRRAKDWSHREQNAAAVKVLQELTSGAEKLEADLENVQKVGNRSLLAANKFVFLTGMLSQSFATALAAASETIGGVGAILKEITPNEKATQDEFLAFLDRFASEHSGDGTCFSPERSIAIFKHLTHGQGELTAEHVKDMFRERLTCSRTVPLFSSAEGGEAAGSLEVGEVIEVVEPLQDNPLGLMQCVLCRDATRMWAARRSGEESNFELSVVGSGQLESIEALANVLHARCQAMFEYSDRKVQEASALDKGALADAKQKIVQQRMKVNVFRSKVDQLRKRIAVARGAVVQQSKDELQKSRELWYKGHLTRKFKEVSVVVEAAEGKASKVIESVKVGSVFKNKDKGVLELESLRRDAAAAIKGLEEARRVLQDFVKSQEGYKGPGHTSSTDIRVKLMSLTSRVNSTEKKTTLAAEQVRTAHAQRAKVALESARKSLKAAVGRTCESSDALFDKHAAGKENLTEELFRELVQALPDHGLTEEHIVLLFGDFGGSGLRRPEFAKETQGFCVLSAPVQVVDASGSSFELETGELLEVMEAAVGGATESRVRVISSGIIGLASIGGGVAKFAEKPYMQCVAPGELCVSLDGGHLRPLKIEEMLELLEGPTTYVETPEPETEVRLYGLCNGVKGWLVAQDAVGTTVASLSEKTYVCKKTIAITDSYDIRSGKAKRKIQVGELLQATEDVEKSPESGPEMVRLHVKVVKDGVEGWVTTKGSNGTVFVEASSKHWNVQADAVLRAGEDETSEVVASLKAGDIFEVAAAAEVAKEETKRVVRVRSLDDCATGWIVSSSGDLPVKFHAS</sequence>